<keyword evidence="1" id="KW-0812">Transmembrane</keyword>
<accession>A0A6I8V3K4</accession>
<dbReference type="SUPFAM" id="SSF50814">
    <property type="entry name" value="Lipocalins"/>
    <property type="match status" value="1"/>
</dbReference>
<dbReference type="Proteomes" id="UP000001819">
    <property type="component" value="Chromosome 2"/>
</dbReference>
<evidence type="ECO:0000256" key="2">
    <source>
        <dbReference type="SAM" id="SignalP"/>
    </source>
</evidence>
<reference evidence="3" key="1">
    <citation type="submission" date="2024-06" db="UniProtKB">
        <authorList>
            <consortium name="RefSeq"/>
        </authorList>
    </citation>
    <scope>NUCLEOTIDE SEQUENCE [LARGE SCALE GENOMIC DNA]</scope>
    <source>
        <strain evidence="3">MV2-25</strain>
    </source>
</reference>
<reference evidence="4" key="2">
    <citation type="submission" date="2025-08" db="UniProtKB">
        <authorList>
            <consortium name="RefSeq"/>
        </authorList>
    </citation>
    <scope>IDENTIFICATION</scope>
    <source>
        <strain evidence="4">MV-25-SWS-2005</strain>
        <tissue evidence="4">Whole body</tissue>
    </source>
</reference>
<name>A0A6I8V3K4_DROPS</name>
<dbReference type="RefSeq" id="XP_002138096.2">
    <property type="nucleotide sequence ID" value="XM_002138060.3"/>
</dbReference>
<proteinExistence type="predicted"/>
<feature type="signal peptide" evidence="2">
    <location>
        <begin position="1"/>
        <end position="25"/>
    </location>
</feature>
<sequence length="222" mass="24888">METQTFVLAVLVALCLCGLPQRTEAVRMKIPLIPDLPKSFDCRADSIGITYNLTALSGFWYEAARVPNVDVLECLNVSVPDAIEQDQLELDLKYISTVNGGWQYTEEQVNFPWDNDTERGVFKLQYGRIIVTYKLINTDYTTYALVCGYGNISPMPLFKLFTRQRELNQTIIAVIQAVADHQGIGNQIAWEQQSLAKCNASTMATSLGIVIGLVFLLSAYFR</sequence>
<dbReference type="KEGG" id="dpo:6898003"/>
<organism evidence="3 4">
    <name type="scientific">Drosophila pseudoobscura pseudoobscura</name>
    <name type="common">Fruit fly</name>
    <dbReference type="NCBI Taxonomy" id="46245"/>
    <lineage>
        <taxon>Eukaryota</taxon>
        <taxon>Metazoa</taxon>
        <taxon>Ecdysozoa</taxon>
        <taxon>Arthropoda</taxon>
        <taxon>Hexapoda</taxon>
        <taxon>Insecta</taxon>
        <taxon>Pterygota</taxon>
        <taxon>Neoptera</taxon>
        <taxon>Endopterygota</taxon>
        <taxon>Diptera</taxon>
        <taxon>Brachycera</taxon>
        <taxon>Muscomorpha</taxon>
        <taxon>Ephydroidea</taxon>
        <taxon>Drosophilidae</taxon>
        <taxon>Drosophila</taxon>
        <taxon>Sophophora</taxon>
    </lineage>
</organism>
<protein>
    <submittedName>
        <fullName evidence="4">Uncharacterized protein</fullName>
    </submittedName>
</protein>
<evidence type="ECO:0000256" key="1">
    <source>
        <dbReference type="SAM" id="Phobius"/>
    </source>
</evidence>
<dbReference type="AlphaFoldDB" id="A0A6I8V3K4"/>
<dbReference type="InterPro" id="IPR012674">
    <property type="entry name" value="Calycin"/>
</dbReference>
<keyword evidence="2" id="KW-0732">Signal</keyword>
<keyword evidence="1" id="KW-0472">Membrane</keyword>
<evidence type="ECO:0000313" key="4">
    <source>
        <dbReference type="RefSeq" id="XP_002138096.2"/>
    </source>
</evidence>
<feature type="transmembrane region" description="Helical" evidence="1">
    <location>
        <begin position="203"/>
        <end position="221"/>
    </location>
</feature>
<keyword evidence="3" id="KW-1185">Reference proteome</keyword>
<dbReference type="Gene3D" id="2.40.128.20">
    <property type="match status" value="1"/>
</dbReference>
<dbReference type="InParanoid" id="A0A6I8V3K4"/>
<evidence type="ECO:0000313" key="3">
    <source>
        <dbReference type="Proteomes" id="UP000001819"/>
    </source>
</evidence>
<keyword evidence="1" id="KW-1133">Transmembrane helix</keyword>
<feature type="chain" id="PRO_5026314788" evidence="2">
    <location>
        <begin position="26"/>
        <end position="222"/>
    </location>
</feature>
<gene>
    <name evidence="4" type="primary">LOC6898003</name>
</gene>